<protein>
    <submittedName>
        <fullName evidence="1">Uncharacterized protein</fullName>
    </submittedName>
</protein>
<proteinExistence type="predicted"/>
<comment type="caution">
    <text evidence="1">The sequence shown here is derived from an EMBL/GenBank/DDBJ whole genome shotgun (WGS) entry which is preliminary data.</text>
</comment>
<dbReference type="AlphaFoldDB" id="A0A545TWZ0"/>
<evidence type="ECO:0000313" key="1">
    <source>
        <dbReference type="EMBL" id="TQV81735.1"/>
    </source>
</evidence>
<organism evidence="1 2">
    <name type="scientific">Denitrobaculum tricleocarpae</name>
    <dbReference type="NCBI Taxonomy" id="2591009"/>
    <lineage>
        <taxon>Bacteria</taxon>
        <taxon>Pseudomonadati</taxon>
        <taxon>Pseudomonadota</taxon>
        <taxon>Alphaproteobacteria</taxon>
        <taxon>Rhodospirillales</taxon>
        <taxon>Rhodospirillaceae</taxon>
        <taxon>Denitrobaculum</taxon>
    </lineage>
</organism>
<accession>A0A545TWZ0</accession>
<gene>
    <name evidence="1" type="ORF">FKG95_05670</name>
</gene>
<reference evidence="1 2" key="1">
    <citation type="submission" date="2019-06" db="EMBL/GenBank/DDBJ databases">
        <title>Whole genome sequence for Rhodospirillaceae sp. R148.</title>
        <authorList>
            <person name="Wang G."/>
        </authorList>
    </citation>
    <scope>NUCLEOTIDE SEQUENCE [LARGE SCALE GENOMIC DNA]</scope>
    <source>
        <strain evidence="1 2">R148</strain>
    </source>
</reference>
<name>A0A545TWZ0_9PROT</name>
<dbReference type="EMBL" id="VHSH01000002">
    <property type="protein sequence ID" value="TQV81735.1"/>
    <property type="molecule type" value="Genomic_DNA"/>
</dbReference>
<dbReference type="Proteomes" id="UP000315252">
    <property type="component" value="Unassembled WGS sequence"/>
</dbReference>
<sequence>MALSINIPELSVVTDGGTDKANFARRSVKAAEMVHDFVQQSSLSAFDAMLDAAEESSLKAAVGAADIAEEATEQTEMVEEEITRFLAQAPKS</sequence>
<keyword evidence="2" id="KW-1185">Reference proteome</keyword>
<dbReference type="RefSeq" id="WP_142895366.1">
    <property type="nucleotide sequence ID" value="NZ_ML660053.1"/>
</dbReference>
<evidence type="ECO:0000313" key="2">
    <source>
        <dbReference type="Proteomes" id="UP000315252"/>
    </source>
</evidence>